<organism evidence="2 3">
    <name type="scientific">Paenibacillus albiflavus</name>
    <dbReference type="NCBI Taxonomy" id="2545760"/>
    <lineage>
        <taxon>Bacteria</taxon>
        <taxon>Bacillati</taxon>
        <taxon>Bacillota</taxon>
        <taxon>Bacilli</taxon>
        <taxon>Bacillales</taxon>
        <taxon>Paenibacillaceae</taxon>
        <taxon>Paenibacillus</taxon>
    </lineage>
</organism>
<sequence length="286" mass="32893">MRMFIKILLLTLVIALSACSNSSDIVKKSEENIKDSSLPMETKVPESSSDSKEFEQLMGMTVLQGVRSYFEYEQGTVPLELRKQMTGLITKATTTFPNGNKEKFIKLGEHIEKDSFENARTAFLELADIYGLQVVESEVKKQVKESIKTDVPNISNLIADLDPTKVEATIKENAEAKWVGDYDMQAYEIKKQTEAYKKLVKFNLDTDAKKISLDKAHKKWKSDFDMIIYEYEKQMNAFADIQALNADSSDMKKILDRAFEKWGDDYNMVLYEYKKQLKAYESLKKK</sequence>
<dbReference type="RefSeq" id="WP_132415960.1">
    <property type="nucleotide sequence ID" value="NZ_SKFG01000001.1"/>
</dbReference>
<dbReference type="PROSITE" id="PS51257">
    <property type="entry name" value="PROKAR_LIPOPROTEIN"/>
    <property type="match status" value="1"/>
</dbReference>
<proteinExistence type="predicted"/>
<evidence type="ECO:0008006" key="4">
    <source>
        <dbReference type="Google" id="ProtNLM"/>
    </source>
</evidence>
<dbReference type="Proteomes" id="UP000295418">
    <property type="component" value="Unassembled WGS sequence"/>
</dbReference>
<dbReference type="AlphaFoldDB" id="A0A4R4EQZ0"/>
<comment type="caution">
    <text evidence="2">The sequence shown here is derived from an EMBL/GenBank/DDBJ whole genome shotgun (WGS) entry which is preliminary data.</text>
</comment>
<dbReference type="EMBL" id="SKFG01000001">
    <property type="protein sequence ID" value="TCZ81051.1"/>
    <property type="molecule type" value="Genomic_DNA"/>
</dbReference>
<feature type="chain" id="PRO_5038381547" description="DUF3829 domain-containing protein" evidence="1">
    <location>
        <begin position="23"/>
        <end position="286"/>
    </location>
</feature>
<dbReference type="OrthoDB" id="2942714at2"/>
<reference evidence="2 3" key="1">
    <citation type="submission" date="2019-03" db="EMBL/GenBank/DDBJ databases">
        <authorList>
            <person name="Kim M.K.M."/>
        </authorList>
    </citation>
    <scope>NUCLEOTIDE SEQUENCE [LARGE SCALE GENOMIC DNA]</scope>
    <source>
        <strain evidence="2 3">18JY21-1</strain>
    </source>
</reference>
<name>A0A4R4EQZ0_9BACL</name>
<evidence type="ECO:0000313" key="2">
    <source>
        <dbReference type="EMBL" id="TCZ81051.1"/>
    </source>
</evidence>
<evidence type="ECO:0000313" key="3">
    <source>
        <dbReference type="Proteomes" id="UP000295418"/>
    </source>
</evidence>
<evidence type="ECO:0000256" key="1">
    <source>
        <dbReference type="SAM" id="SignalP"/>
    </source>
</evidence>
<protein>
    <recommendedName>
        <fullName evidence="4">DUF3829 domain-containing protein</fullName>
    </recommendedName>
</protein>
<feature type="signal peptide" evidence="1">
    <location>
        <begin position="1"/>
        <end position="22"/>
    </location>
</feature>
<keyword evidence="1" id="KW-0732">Signal</keyword>
<accession>A0A4R4EQZ0</accession>
<keyword evidence="3" id="KW-1185">Reference proteome</keyword>
<gene>
    <name evidence="2" type="ORF">E0485_01860</name>
</gene>